<dbReference type="SUPFAM" id="SSF103473">
    <property type="entry name" value="MFS general substrate transporter"/>
    <property type="match status" value="1"/>
</dbReference>
<protein>
    <submittedName>
        <fullName evidence="2">MFS transporter</fullName>
    </submittedName>
</protein>
<gene>
    <name evidence="2" type="ORF">QP460_007795</name>
</gene>
<feature type="transmembrane region" description="Helical" evidence="1">
    <location>
        <begin position="149"/>
        <end position="175"/>
    </location>
</feature>
<feature type="transmembrane region" description="Helical" evidence="1">
    <location>
        <begin position="115"/>
        <end position="137"/>
    </location>
</feature>
<dbReference type="RefSeq" id="WP_083327418.1">
    <property type="nucleotide sequence ID" value="NZ_JASOOY020000027.1"/>
</dbReference>
<feature type="transmembrane region" description="Helical" evidence="1">
    <location>
        <begin position="60"/>
        <end position="84"/>
    </location>
</feature>
<accession>A0AAW9SLT7</accession>
<feature type="transmembrane region" description="Helical" evidence="1">
    <location>
        <begin position="266"/>
        <end position="289"/>
    </location>
</feature>
<sequence>MAIEEKPGQPQPKAAGSSKNAIALSAPVLVIAVIVAALNLRPSIASIGPVLDQLLSDLGASSAFGGLITAIPGLAFFAIGLSAVSVGKRMGLSGALTLSATLLFVGLAVRPWVSSIWLFLLFTALSVAGIALGNVLLPAWIKVHGGRHAVVLMMLYSSMLALGGGLGPATAFLISDSPEASTGGVDMWRWAIAVWAITAFVQLVVWLPLRARIGFDYPKASVSSSANTPIWKSPTAIALAVFFGVQSMNAYVLMGWMPKMLIDAGISVSVATAASMIVQGLGIIGGLLMPPLIARLRTMSYVAFGLGCLFFLGYALMILIDQRGAAETGVGYAIGAAFLLGVGGFCFPMAIALIPGRTRSHELTARLSGFVQPIGYIFSAVGPFLVGVAAGTTETWTPILVVLLGTTVVLAVLGLAVGRPTYIDDELADRGIGEKKPGRIQLD</sequence>
<dbReference type="GO" id="GO:0022857">
    <property type="term" value="F:transmembrane transporter activity"/>
    <property type="evidence" value="ECO:0007669"/>
    <property type="project" value="InterPro"/>
</dbReference>
<feature type="transmembrane region" description="Helical" evidence="1">
    <location>
        <begin position="21"/>
        <end position="40"/>
    </location>
</feature>
<reference evidence="2" key="1">
    <citation type="submission" date="2023-05" db="EMBL/GenBank/DDBJ databases">
        <authorList>
            <person name="Du J."/>
        </authorList>
    </citation>
    <scope>NUCLEOTIDE SEQUENCE</scope>
    <source>
        <strain evidence="2">UMB1064</strain>
    </source>
</reference>
<evidence type="ECO:0000256" key="1">
    <source>
        <dbReference type="SAM" id="Phobius"/>
    </source>
</evidence>
<dbReference type="AlphaFoldDB" id="A0AAW9SLT7"/>
<dbReference type="EMBL" id="JASOOY020000027">
    <property type="protein sequence ID" value="MEO3717487.1"/>
    <property type="molecule type" value="Genomic_DNA"/>
</dbReference>
<dbReference type="InterPro" id="IPR036259">
    <property type="entry name" value="MFS_trans_sf"/>
</dbReference>
<feature type="transmembrane region" description="Helical" evidence="1">
    <location>
        <begin position="367"/>
        <end position="390"/>
    </location>
</feature>
<evidence type="ECO:0000313" key="3">
    <source>
        <dbReference type="Proteomes" id="UP001223646"/>
    </source>
</evidence>
<dbReference type="PANTHER" id="PTHR23523">
    <property type="match status" value="1"/>
</dbReference>
<feature type="transmembrane region" description="Helical" evidence="1">
    <location>
        <begin position="91"/>
        <end position="109"/>
    </location>
</feature>
<dbReference type="Pfam" id="PF07690">
    <property type="entry name" value="MFS_1"/>
    <property type="match status" value="1"/>
</dbReference>
<keyword evidence="1" id="KW-0472">Membrane</keyword>
<keyword evidence="1" id="KW-1133">Transmembrane helix</keyword>
<keyword evidence="1" id="KW-0812">Transmembrane</keyword>
<organism evidence="2 3">
    <name type="scientific">Corynebacterium amycolatum</name>
    <dbReference type="NCBI Taxonomy" id="43765"/>
    <lineage>
        <taxon>Bacteria</taxon>
        <taxon>Bacillati</taxon>
        <taxon>Actinomycetota</taxon>
        <taxon>Actinomycetes</taxon>
        <taxon>Mycobacteriales</taxon>
        <taxon>Corynebacteriaceae</taxon>
        <taxon>Corynebacterium</taxon>
    </lineage>
</organism>
<dbReference type="Proteomes" id="UP001223646">
    <property type="component" value="Unassembled WGS sequence"/>
</dbReference>
<feature type="transmembrane region" description="Helical" evidence="1">
    <location>
        <begin position="396"/>
        <end position="417"/>
    </location>
</feature>
<dbReference type="InterPro" id="IPR052524">
    <property type="entry name" value="MFS_Cyanate_Porter"/>
</dbReference>
<proteinExistence type="predicted"/>
<reference evidence="2" key="2">
    <citation type="submission" date="2024-05" db="EMBL/GenBank/DDBJ databases">
        <authorList>
            <person name="Wolfe A."/>
        </authorList>
    </citation>
    <scope>NUCLEOTIDE SEQUENCE</scope>
    <source>
        <strain evidence="2">UMB1064</strain>
    </source>
</reference>
<dbReference type="PANTHER" id="PTHR23523:SF2">
    <property type="entry name" value="2-NITROIMIDAZOLE TRANSPORTER"/>
    <property type="match status" value="1"/>
</dbReference>
<feature type="transmembrane region" description="Helical" evidence="1">
    <location>
        <begin position="332"/>
        <end position="355"/>
    </location>
</feature>
<feature type="transmembrane region" description="Helical" evidence="1">
    <location>
        <begin position="301"/>
        <end position="320"/>
    </location>
</feature>
<name>A0AAW9SLT7_CORAY</name>
<feature type="transmembrane region" description="Helical" evidence="1">
    <location>
        <begin position="230"/>
        <end position="254"/>
    </location>
</feature>
<evidence type="ECO:0000313" key="2">
    <source>
        <dbReference type="EMBL" id="MEO3717487.1"/>
    </source>
</evidence>
<dbReference type="Gene3D" id="1.20.1250.20">
    <property type="entry name" value="MFS general substrate transporter like domains"/>
    <property type="match status" value="1"/>
</dbReference>
<feature type="transmembrane region" description="Helical" evidence="1">
    <location>
        <begin position="187"/>
        <end position="209"/>
    </location>
</feature>
<dbReference type="InterPro" id="IPR011701">
    <property type="entry name" value="MFS"/>
</dbReference>
<comment type="caution">
    <text evidence="2">The sequence shown here is derived from an EMBL/GenBank/DDBJ whole genome shotgun (WGS) entry which is preliminary data.</text>
</comment>